<evidence type="ECO:0000256" key="5">
    <source>
        <dbReference type="ARBA" id="ARBA00022692"/>
    </source>
</evidence>
<sequence length="325" mass="35740">MSKQASSDTYNPPMGGIFAYIPSSCVPYLEVVRLHPPLRIPMVILCLMIGLAYGASVTSPTLPITEVLKRAFYLNTSAFIITGALTLFSNVVNAKFDEEDPRTRFHPIARGAISRLQVLAFSGAMLVLGLSLLAYLPVKPYIWAITTTLTMTDYPFLKGDTDTPWRDSGFGYVFAVWQGMATAGFCIFPWSSLCYSAIHLGGSSISLIMLLQTIHSFHDVREDARAGRKTLPILLGHRAKPCLFGLTFLLESQLMVLGWQSGFSSVYYLCCGALFFVLSAMLVLVDLRIPADCIRWSQRGALWSLAAISLGIFAEYLLRAGSFSS</sequence>
<evidence type="ECO:0000256" key="1">
    <source>
        <dbReference type="ARBA" id="ARBA00004141"/>
    </source>
</evidence>
<evidence type="ECO:0000256" key="2">
    <source>
        <dbReference type="ARBA" id="ARBA00004721"/>
    </source>
</evidence>
<evidence type="ECO:0000256" key="8">
    <source>
        <dbReference type="SAM" id="Phobius"/>
    </source>
</evidence>
<dbReference type="GeneID" id="70247913"/>
<dbReference type="Proteomes" id="UP001201262">
    <property type="component" value="Unassembled WGS sequence"/>
</dbReference>
<evidence type="ECO:0000313" key="10">
    <source>
        <dbReference type="Proteomes" id="UP001201262"/>
    </source>
</evidence>
<dbReference type="Gene3D" id="1.10.357.140">
    <property type="entry name" value="UbiA prenyltransferase"/>
    <property type="match status" value="1"/>
</dbReference>
<evidence type="ECO:0000313" key="9">
    <source>
        <dbReference type="EMBL" id="KAH8689129.1"/>
    </source>
</evidence>
<gene>
    <name evidence="9" type="ORF">BGW36DRAFT_391813</name>
</gene>
<evidence type="ECO:0000256" key="7">
    <source>
        <dbReference type="ARBA" id="ARBA00023136"/>
    </source>
</evidence>
<dbReference type="GO" id="GO:0005743">
    <property type="term" value="C:mitochondrial inner membrane"/>
    <property type="evidence" value="ECO:0007669"/>
    <property type="project" value="TreeGrafter"/>
</dbReference>
<proteinExistence type="inferred from homology"/>
<reference evidence="9" key="1">
    <citation type="submission" date="2021-12" db="EMBL/GenBank/DDBJ databases">
        <title>Convergent genome expansion in fungi linked to evolution of root-endophyte symbiosis.</title>
        <authorList>
            <consortium name="DOE Joint Genome Institute"/>
            <person name="Ke Y.-H."/>
            <person name="Bonito G."/>
            <person name="Liao H.-L."/>
            <person name="Looney B."/>
            <person name="Rojas-Flechas A."/>
            <person name="Nash J."/>
            <person name="Hameed K."/>
            <person name="Schadt C."/>
            <person name="Martin F."/>
            <person name="Crous P.W."/>
            <person name="Miettinen O."/>
            <person name="Magnuson J.K."/>
            <person name="Labbe J."/>
            <person name="Jacobson D."/>
            <person name="Doktycz M.J."/>
            <person name="Veneault-Fourrey C."/>
            <person name="Kuo A."/>
            <person name="Mondo S."/>
            <person name="Calhoun S."/>
            <person name="Riley R."/>
            <person name="Ohm R."/>
            <person name="LaButti K."/>
            <person name="Andreopoulos B."/>
            <person name="Pangilinan J."/>
            <person name="Nolan M."/>
            <person name="Tritt A."/>
            <person name="Clum A."/>
            <person name="Lipzen A."/>
            <person name="Daum C."/>
            <person name="Barry K."/>
            <person name="Grigoriev I.V."/>
            <person name="Vilgalys R."/>
        </authorList>
    </citation>
    <scope>NUCLEOTIDE SEQUENCE</scope>
    <source>
        <strain evidence="9">PMI_201</strain>
    </source>
</reference>
<evidence type="ECO:0000256" key="4">
    <source>
        <dbReference type="ARBA" id="ARBA00022679"/>
    </source>
</evidence>
<dbReference type="EMBL" id="JAJTJA010000016">
    <property type="protein sequence ID" value="KAH8689129.1"/>
    <property type="molecule type" value="Genomic_DNA"/>
</dbReference>
<feature type="transmembrane region" description="Helical" evidence="8">
    <location>
        <begin position="113"/>
        <end position="135"/>
    </location>
</feature>
<feature type="transmembrane region" description="Helical" evidence="8">
    <location>
        <begin position="169"/>
        <end position="191"/>
    </location>
</feature>
<keyword evidence="4" id="KW-0808">Transferase</keyword>
<dbReference type="AlphaFoldDB" id="A0AAD4KFK8"/>
<dbReference type="GO" id="GO:0008412">
    <property type="term" value="F:4-hydroxybenzoate polyprenyltransferase activity"/>
    <property type="evidence" value="ECO:0007669"/>
    <property type="project" value="TreeGrafter"/>
</dbReference>
<dbReference type="PANTHER" id="PTHR11048:SF39">
    <property type="entry name" value="POLYPRENYL TRANSFERASE AUSN"/>
    <property type="match status" value="1"/>
</dbReference>
<keyword evidence="7 8" id="KW-0472">Membrane</keyword>
<comment type="similarity">
    <text evidence="3">Belongs to the UbiA prenyltransferase family.</text>
</comment>
<evidence type="ECO:0000256" key="3">
    <source>
        <dbReference type="ARBA" id="ARBA00005985"/>
    </source>
</evidence>
<dbReference type="InterPro" id="IPR044878">
    <property type="entry name" value="UbiA_sf"/>
</dbReference>
<dbReference type="PANTHER" id="PTHR11048">
    <property type="entry name" value="PRENYLTRANSFERASES"/>
    <property type="match status" value="1"/>
</dbReference>
<dbReference type="Pfam" id="PF01040">
    <property type="entry name" value="UbiA"/>
    <property type="match status" value="1"/>
</dbReference>
<feature type="transmembrane region" description="Helical" evidence="8">
    <location>
        <begin position="141"/>
        <end position="157"/>
    </location>
</feature>
<feature type="transmembrane region" description="Helical" evidence="8">
    <location>
        <begin position="301"/>
        <end position="318"/>
    </location>
</feature>
<keyword evidence="5 8" id="KW-0812">Transmembrane</keyword>
<feature type="transmembrane region" description="Helical" evidence="8">
    <location>
        <begin position="266"/>
        <end position="289"/>
    </location>
</feature>
<dbReference type="GO" id="GO:0006744">
    <property type="term" value="P:ubiquinone biosynthetic process"/>
    <property type="evidence" value="ECO:0007669"/>
    <property type="project" value="TreeGrafter"/>
</dbReference>
<comment type="subcellular location">
    <subcellularLocation>
        <location evidence="1">Membrane</location>
        <topology evidence="1">Multi-pass membrane protein</topology>
    </subcellularLocation>
</comment>
<name>A0AAD4KFK8_9EURO</name>
<feature type="transmembrane region" description="Helical" evidence="8">
    <location>
        <begin position="40"/>
        <end position="59"/>
    </location>
</feature>
<keyword evidence="6 8" id="KW-1133">Transmembrane helix</keyword>
<dbReference type="InterPro" id="IPR039653">
    <property type="entry name" value="Prenyltransferase"/>
</dbReference>
<keyword evidence="10" id="KW-1185">Reference proteome</keyword>
<accession>A0AAD4KFK8</accession>
<dbReference type="Gene3D" id="1.20.120.1780">
    <property type="entry name" value="UbiA prenyltransferase"/>
    <property type="match status" value="1"/>
</dbReference>
<comment type="pathway">
    <text evidence="2">Secondary metabolite biosynthesis; terpenoid biosynthesis.</text>
</comment>
<organism evidence="9 10">
    <name type="scientific">Talaromyces proteolyticus</name>
    <dbReference type="NCBI Taxonomy" id="1131652"/>
    <lineage>
        <taxon>Eukaryota</taxon>
        <taxon>Fungi</taxon>
        <taxon>Dikarya</taxon>
        <taxon>Ascomycota</taxon>
        <taxon>Pezizomycotina</taxon>
        <taxon>Eurotiomycetes</taxon>
        <taxon>Eurotiomycetidae</taxon>
        <taxon>Eurotiales</taxon>
        <taxon>Trichocomaceae</taxon>
        <taxon>Talaromyces</taxon>
        <taxon>Talaromyces sect. Bacilispori</taxon>
    </lineage>
</organism>
<dbReference type="InterPro" id="IPR000537">
    <property type="entry name" value="UbiA_prenyltransferase"/>
</dbReference>
<evidence type="ECO:0000256" key="6">
    <source>
        <dbReference type="ARBA" id="ARBA00022989"/>
    </source>
</evidence>
<dbReference type="RefSeq" id="XP_046065555.1">
    <property type="nucleotide sequence ID" value="XM_046217626.1"/>
</dbReference>
<protein>
    <submittedName>
        <fullName evidence="9">UbiA prenyltransferase family-domain-containing protein</fullName>
    </submittedName>
</protein>
<feature type="transmembrane region" description="Helical" evidence="8">
    <location>
        <begin position="71"/>
        <end position="92"/>
    </location>
</feature>
<comment type="caution">
    <text evidence="9">The sequence shown here is derived from an EMBL/GenBank/DDBJ whole genome shotgun (WGS) entry which is preliminary data.</text>
</comment>